<comment type="similarity">
    <text evidence="10">Belongs to the peroxiredoxin family. BCP/PrxQ subfamily.</text>
</comment>
<dbReference type="EMBL" id="LSDK01000083">
    <property type="protein sequence ID" value="KXB75902.1"/>
    <property type="molecule type" value="Genomic_DNA"/>
</dbReference>
<protein>
    <recommendedName>
        <fullName evidence="3">thioredoxin-dependent peroxiredoxin</fullName>
        <ecNumber evidence="3">1.11.1.24</ecNumber>
    </recommendedName>
    <alternativeName>
        <fullName evidence="9">Thioredoxin peroxidase</fullName>
    </alternativeName>
    <alternativeName>
        <fullName evidence="11">Thioredoxin-dependent peroxiredoxin Bcp</fullName>
    </alternativeName>
</protein>
<evidence type="ECO:0000256" key="11">
    <source>
        <dbReference type="ARBA" id="ARBA00042639"/>
    </source>
</evidence>
<evidence type="ECO:0000256" key="1">
    <source>
        <dbReference type="ARBA" id="ARBA00003330"/>
    </source>
</evidence>
<evidence type="ECO:0000256" key="7">
    <source>
        <dbReference type="ARBA" id="ARBA00023157"/>
    </source>
</evidence>
<dbReference type="InterPro" id="IPR000866">
    <property type="entry name" value="AhpC/TSA"/>
</dbReference>
<dbReference type="Gene3D" id="3.40.30.10">
    <property type="entry name" value="Glutaredoxin"/>
    <property type="match status" value="1"/>
</dbReference>
<evidence type="ECO:0000313" key="15">
    <source>
        <dbReference type="EMBL" id="KXB75902.1"/>
    </source>
</evidence>
<name>A0A134B7J3_9PORP</name>
<evidence type="ECO:0000256" key="8">
    <source>
        <dbReference type="ARBA" id="ARBA00023284"/>
    </source>
</evidence>
<dbReference type="FunFam" id="3.40.30.10:FF:000007">
    <property type="entry name" value="Thioredoxin-dependent thiol peroxidase"/>
    <property type="match status" value="1"/>
</dbReference>
<accession>A0A134B7J3</accession>
<dbReference type="CDD" id="cd03017">
    <property type="entry name" value="PRX_BCP"/>
    <property type="match status" value="1"/>
</dbReference>
<dbReference type="GO" id="GO:0045454">
    <property type="term" value="P:cell redox homeostasis"/>
    <property type="evidence" value="ECO:0007669"/>
    <property type="project" value="TreeGrafter"/>
</dbReference>
<dbReference type="PIRSF" id="PIRSF000239">
    <property type="entry name" value="AHPC"/>
    <property type="match status" value="1"/>
</dbReference>
<evidence type="ECO:0000256" key="6">
    <source>
        <dbReference type="ARBA" id="ARBA00023002"/>
    </source>
</evidence>
<keyword evidence="7" id="KW-1015">Disulfide bond</keyword>
<dbReference type="SUPFAM" id="SSF52833">
    <property type="entry name" value="Thioredoxin-like"/>
    <property type="match status" value="1"/>
</dbReference>
<evidence type="ECO:0000256" key="3">
    <source>
        <dbReference type="ARBA" id="ARBA00013017"/>
    </source>
</evidence>
<dbReference type="STRING" id="322095.HMPREF3185_01244"/>
<keyword evidence="8" id="KW-0676">Redox-active center</keyword>
<gene>
    <name evidence="15" type="ORF">HMPREF3185_01244</name>
</gene>
<evidence type="ECO:0000313" key="16">
    <source>
        <dbReference type="Proteomes" id="UP000070224"/>
    </source>
</evidence>
<evidence type="ECO:0000256" key="12">
    <source>
        <dbReference type="ARBA" id="ARBA00049091"/>
    </source>
</evidence>
<comment type="catalytic activity">
    <reaction evidence="12">
        <text>a hydroperoxide + [thioredoxin]-dithiol = an alcohol + [thioredoxin]-disulfide + H2O</text>
        <dbReference type="Rhea" id="RHEA:62620"/>
        <dbReference type="Rhea" id="RHEA-COMP:10698"/>
        <dbReference type="Rhea" id="RHEA-COMP:10700"/>
        <dbReference type="ChEBI" id="CHEBI:15377"/>
        <dbReference type="ChEBI" id="CHEBI:29950"/>
        <dbReference type="ChEBI" id="CHEBI:30879"/>
        <dbReference type="ChEBI" id="CHEBI:35924"/>
        <dbReference type="ChEBI" id="CHEBI:50058"/>
        <dbReference type="EC" id="1.11.1.24"/>
    </reaction>
</comment>
<dbReference type="PANTHER" id="PTHR42801:SF4">
    <property type="entry name" value="AHPC_TSA FAMILY PROTEIN"/>
    <property type="match status" value="1"/>
</dbReference>
<dbReference type="InterPro" id="IPR050924">
    <property type="entry name" value="Peroxiredoxin_BCP/PrxQ"/>
</dbReference>
<dbReference type="InterPro" id="IPR036249">
    <property type="entry name" value="Thioredoxin-like_sf"/>
</dbReference>
<dbReference type="GO" id="GO:0008379">
    <property type="term" value="F:thioredoxin peroxidase activity"/>
    <property type="evidence" value="ECO:0007669"/>
    <property type="project" value="TreeGrafter"/>
</dbReference>
<dbReference type="Pfam" id="PF00578">
    <property type="entry name" value="AhpC-TSA"/>
    <property type="match status" value="1"/>
</dbReference>
<dbReference type="EC" id="1.11.1.24" evidence="3"/>
<evidence type="ECO:0000256" key="13">
    <source>
        <dbReference type="PIRSR" id="PIRSR000239-1"/>
    </source>
</evidence>
<evidence type="ECO:0000256" key="9">
    <source>
        <dbReference type="ARBA" id="ARBA00032824"/>
    </source>
</evidence>
<sequence length="153" mass="17200">MALTLGDLVPDLLGLDEAGQEVRLSDYPGRKIVLYFYPKDNTSGCTAQACSLRDGYSELRAAGYEIIGVSRDSAKSHVGFRTKHELPFRLIADTDVRLNELFGTWIEKSMYGRKYMGTERTTFVIGTDGRIERIIRGKAVNTKDHAQQILHED</sequence>
<dbReference type="Proteomes" id="UP000070224">
    <property type="component" value="Unassembled WGS sequence"/>
</dbReference>
<organism evidence="15 16">
    <name type="scientific">Porphyromonas somerae</name>
    <dbReference type="NCBI Taxonomy" id="322095"/>
    <lineage>
        <taxon>Bacteria</taxon>
        <taxon>Pseudomonadati</taxon>
        <taxon>Bacteroidota</taxon>
        <taxon>Bacteroidia</taxon>
        <taxon>Bacteroidales</taxon>
        <taxon>Porphyromonadaceae</taxon>
        <taxon>Porphyromonas</taxon>
    </lineage>
</organism>
<dbReference type="RefSeq" id="WP_044115670.1">
    <property type="nucleotide sequence ID" value="NZ_KQ960447.1"/>
</dbReference>
<comment type="caution">
    <text evidence="15">The sequence shown here is derived from an EMBL/GenBank/DDBJ whole genome shotgun (WGS) entry which is preliminary data.</text>
</comment>
<proteinExistence type="inferred from homology"/>
<keyword evidence="16" id="KW-1185">Reference proteome</keyword>
<evidence type="ECO:0000256" key="5">
    <source>
        <dbReference type="ARBA" id="ARBA00022862"/>
    </source>
</evidence>
<dbReference type="InterPro" id="IPR024706">
    <property type="entry name" value="Peroxiredoxin_AhpC-typ"/>
</dbReference>
<evidence type="ECO:0000259" key="14">
    <source>
        <dbReference type="PROSITE" id="PS51352"/>
    </source>
</evidence>
<dbReference type="OrthoDB" id="9812811at2"/>
<evidence type="ECO:0000256" key="2">
    <source>
        <dbReference type="ARBA" id="ARBA00011245"/>
    </source>
</evidence>
<reference evidence="16" key="1">
    <citation type="submission" date="2016-01" db="EMBL/GenBank/DDBJ databases">
        <authorList>
            <person name="Mitreva M."/>
            <person name="Pepin K.H."/>
            <person name="Mihindukulasuriya K.A."/>
            <person name="Fulton R."/>
            <person name="Fronick C."/>
            <person name="O'Laughlin M."/>
            <person name="Miner T."/>
            <person name="Herter B."/>
            <person name="Rosa B.A."/>
            <person name="Cordes M."/>
            <person name="Tomlinson C."/>
            <person name="Wollam A."/>
            <person name="Palsikar V.B."/>
            <person name="Mardis E.R."/>
            <person name="Wilson R.K."/>
        </authorList>
    </citation>
    <scope>NUCLEOTIDE SEQUENCE [LARGE SCALE GENOMIC DNA]</scope>
    <source>
        <strain evidence="16">KA00683</strain>
    </source>
</reference>
<dbReference type="InterPro" id="IPR013766">
    <property type="entry name" value="Thioredoxin_domain"/>
</dbReference>
<dbReference type="PATRIC" id="fig|322095.3.peg.1228"/>
<evidence type="ECO:0000256" key="4">
    <source>
        <dbReference type="ARBA" id="ARBA00022559"/>
    </source>
</evidence>
<comment type="function">
    <text evidence="1">Thiol-specific peroxidase that catalyzes the reduction of hydrogen peroxide and organic hydroperoxides to water and alcohols, respectively. Plays a role in cell protection against oxidative stress by detoxifying peroxides and as sensor of hydrogen peroxide-mediated signaling events.</text>
</comment>
<dbReference type="AlphaFoldDB" id="A0A134B7J3"/>
<feature type="domain" description="Thioredoxin" evidence="14">
    <location>
        <begin position="3"/>
        <end position="153"/>
    </location>
</feature>
<keyword evidence="4" id="KW-0575">Peroxidase</keyword>
<keyword evidence="5" id="KW-0049">Antioxidant</keyword>
<dbReference type="GO" id="GO:0005737">
    <property type="term" value="C:cytoplasm"/>
    <property type="evidence" value="ECO:0007669"/>
    <property type="project" value="TreeGrafter"/>
</dbReference>
<evidence type="ECO:0000256" key="10">
    <source>
        <dbReference type="ARBA" id="ARBA00038489"/>
    </source>
</evidence>
<dbReference type="GO" id="GO:0034599">
    <property type="term" value="P:cellular response to oxidative stress"/>
    <property type="evidence" value="ECO:0007669"/>
    <property type="project" value="TreeGrafter"/>
</dbReference>
<keyword evidence="6" id="KW-0560">Oxidoreductase</keyword>
<feature type="active site" description="Cysteine sulfenic acid (-SOH) intermediate; for peroxidase activity" evidence="13">
    <location>
        <position position="45"/>
    </location>
</feature>
<dbReference type="PROSITE" id="PS51352">
    <property type="entry name" value="THIOREDOXIN_2"/>
    <property type="match status" value="1"/>
</dbReference>
<comment type="subunit">
    <text evidence="2">Monomer.</text>
</comment>
<dbReference type="PANTHER" id="PTHR42801">
    <property type="entry name" value="THIOREDOXIN-DEPENDENT PEROXIDE REDUCTASE"/>
    <property type="match status" value="1"/>
</dbReference>